<sequence length="171" mass="19989">MNIKEAIPERFSKEKFAIIIDWIDGNSARFDELMTVFFEGNSRKNQHAANIMSHCIDHWSFLVLPYIEKMLLNLKQDNLHDAIKRNTIRVLQTVEIPEELHGIAADICFQYLSNHEEAVAIKAFSMTVLFNISKHYPELKTELKFILEEQLPYQSPGFKSRALKILRELRV</sequence>
<organism evidence="1 2">
    <name type="scientific">Arcicella gelida</name>
    <dbReference type="NCBI Taxonomy" id="2984195"/>
    <lineage>
        <taxon>Bacteria</taxon>
        <taxon>Pseudomonadati</taxon>
        <taxon>Bacteroidota</taxon>
        <taxon>Cytophagia</taxon>
        <taxon>Cytophagales</taxon>
        <taxon>Flectobacillaceae</taxon>
        <taxon>Arcicella</taxon>
    </lineage>
</organism>
<gene>
    <name evidence="1" type="ORF">VB776_15185</name>
</gene>
<dbReference type="EMBL" id="JAYGIL010000019">
    <property type="protein sequence ID" value="MEA5404274.1"/>
    <property type="molecule type" value="Genomic_DNA"/>
</dbReference>
<evidence type="ECO:0000313" key="1">
    <source>
        <dbReference type="EMBL" id="MEA5404274.1"/>
    </source>
</evidence>
<evidence type="ECO:0008006" key="3">
    <source>
        <dbReference type="Google" id="ProtNLM"/>
    </source>
</evidence>
<proteinExistence type="predicted"/>
<reference evidence="1 2" key="1">
    <citation type="submission" date="2023-12" db="EMBL/GenBank/DDBJ databases">
        <title>Novel species of the genus Arcicella isolated from rivers.</title>
        <authorList>
            <person name="Lu H."/>
        </authorList>
    </citation>
    <scope>NUCLEOTIDE SEQUENCE [LARGE SCALE GENOMIC DNA]</scope>
    <source>
        <strain evidence="1 2">DC2W</strain>
    </source>
</reference>
<accession>A0ABU5S786</accession>
<comment type="caution">
    <text evidence="1">The sequence shown here is derived from an EMBL/GenBank/DDBJ whole genome shotgun (WGS) entry which is preliminary data.</text>
</comment>
<name>A0ABU5S786_9BACT</name>
<dbReference type="RefSeq" id="WP_323697592.1">
    <property type="nucleotide sequence ID" value="NZ_JAYGIL010000019.1"/>
</dbReference>
<keyword evidence="2" id="KW-1185">Reference proteome</keyword>
<evidence type="ECO:0000313" key="2">
    <source>
        <dbReference type="Proteomes" id="UP001303899"/>
    </source>
</evidence>
<protein>
    <recommendedName>
        <fullName evidence="3">HEAT repeat domain-containing protein</fullName>
    </recommendedName>
</protein>
<dbReference type="Proteomes" id="UP001303899">
    <property type="component" value="Unassembled WGS sequence"/>
</dbReference>